<evidence type="ECO:0000313" key="14">
    <source>
        <dbReference type="EMBL" id="MBT0663961.1"/>
    </source>
</evidence>
<evidence type="ECO:0000259" key="13">
    <source>
        <dbReference type="Pfam" id="PF01052"/>
    </source>
</evidence>
<dbReference type="PANTHER" id="PTHR30034">
    <property type="entry name" value="FLAGELLAR MOTOR SWITCH PROTEIN FLIM"/>
    <property type="match status" value="1"/>
</dbReference>
<dbReference type="InterPro" id="IPR036429">
    <property type="entry name" value="SpoA-like_sf"/>
</dbReference>
<keyword evidence="14" id="KW-0282">Flagellum</keyword>
<evidence type="ECO:0000256" key="8">
    <source>
        <dbReference type="ARBA" id="ARBA00022779"/>
    </source>
</evidence>
<accession>A0AAW4KZ92</accession>
<dbReference type="PRINTS" id="PR00955">
    <property type="entry name" value="FLGMOTORFLIM"/>
</dbReference>
<evidence type="ECO:0000256" key="4">
    <source>
        <dbReference type="ARBA" id="ARBA00021898"/>
    </source>
</evidence>
<dbReference type="InterPro" id="IPR028976">
    <property type="entry name" value="CheC-like_sf"/>
</dbReference>
<dbReference type="PIRSF" id="PIRSF002888">
    <property type="entry name" value="FliM"/>
    <property type="match status" value="1"/>
</dbReference>
<dbReference type="GO" id="GO:0009425">
    <property type="term" value="C:bacterial-type flagellum basal body"/>
    <property type="evidence" value="ECO:0007669"/>
    <property type="project" value="UniProtKB-SubCell"/>
</dbReference>
<dbReference type="Pfam" id="PF02154">
    <property type="entry name" value="FliM"/>
    <property type="match status" value="1"/>
</dbReference>
<dbReference type="InterPro" id="IPR001689">
    <property type="entry name" value="Flag_FliM"/>
</dbReference>
<evidence type="ECO:0000256" key="6">
    <source>
        <dbReference type="ARBA" id="ARBA00022500"/>
    </source>
</evidence>
<name>A0AAW4KZ92_9BACT</name>
<keyword evidence="7" id="KW-0997">Cell inner membrane</keyword>
<dbReference type="SUPFAM" id="SSF101801">
    <property type="entry name" value="Surface presentation of antigens (SPOA)"/>
    <property type="match status" value="1"/>
</dbReference>
<comment type="function">
    <text evidence="11">FliM is one of three proteins (FliG, FliN, FliM) that forms the rotor-mounted switch complex (C ring), located at the base of the basal body. This complex interacts with the CheY and CheZ chemotaxis proteins, in addition to contacting components of the motor that determine the direction of flagellar rotation.</text>
</comment>
<dbReference type="RefSeq" id="WP_214170734.1">
    <property type="nucleotide sequence ID" value="NZ_JAHCVJ010000002.1"/>
</dbReference>
<comment type="caution">
    <text evidence="14">The sequence shown here is derived from an EMBL/GenBank/DDBJ whole genome shotgun (WGS) entry which is preliminary data.</text>
</comment>
<evidence type="ECO:0000256" key="2">
    <source>
        <dbReference type="ARBA" id="ARBA00004417"/>
    </source>
</evidence>
<dbReference type="EMBL" id="JAHCVJ010000002">
    <property type="protein sequence ID" value="MBT0663961.1"/>
    <property type="molecule type" value="Genomic_DNA"/>
</dbReference>
<proteinExistence type="inferred from homology"/>
<dbReference type="Gene3D" id="3.40.1550.10">
    <property type="entry name" value="CheC-like"/>
    <property type="match status" value="1"/>
</dbReference>
<evidence type="ECO:0000256" key="1">
    <source>
        <dbReference type="ARBA" id="ARBA00004117"/>
    </source>
</evidence>
<keyword evidence="8" id="KW-0283">Flagellar rotation</keyword>
<dbReference type="SUPFAM" id="SSF103039">
    <property type="entry name" value="CheC-like"/>
    <property type="match status" value="1"/>
</dbReference>
<dbReference type="AlphaFoldDB" id="A0AAW4KZ92"/>
<dbReference type="Proteomes" id="UP000811899">
    <property type="component" value="Unassembled WGS sequence"/>
</dbReference>
<evidence type="ECO:0000256" key="7">
    <source>
        <dbReference type="ARBA" id="ARBA00022519"/>
    </source>
</evidence>
<dbReference type="NCBIfam" id="TIGR01397">
    <property type="entry name" value="fliM_switch"/>
    <property type="match status" value="1"/>
</dbReference>
<protein>
    <recommendedName>
        <fullName evidence="4 12">Flagellar motor switch protein FliM</fullName>
    </recommendedName>
</protein>
<evidence type="ECO:0000256" key="12">
    <source>
        <dbReference type="NCBIfam" id="TIGR01397"/>
    </source>
</evidence>
<keyword evidence="6" id="KW-0145">Chemotaxis</keyword>
<keyword evidence="14" id="KW-0969">Cilium</keyword>
<organism evidence="14 15">
    <name type="scientific">Geoanaerobacter pelophilus</name>
    <dbReference type="NCBI Taxonomy" id="60036"/>
    <lineage>
        <taxon>Bacteria</taxon>
        <taxon>Pseudomonadati</taxon>
        <taxon>Thermodesulfobacteriota</taxon>
        <taxon>Desulfuromonadia</taxon>
        <taxon>Geobacterales</taxon>
        <taxon>Geobacteraceae</taxon>
        <taxon>Geoanaerobacter</taxon>
    </lineage>
</organism>
<dbReference type="Pfam" id="PF01052">
    <property type="entry name" value="FliMN_C"/>
    <property type="match status" value="1"/>
</dbReference>
<keyword evidence="5" id="KW-1003">Cell membrane</keyword>
<dbReference type="Gene3D" id="2.30.330.10">
    <property type="entry name" value="SpoA-like"/>
    <property type="match status" value="1"/>
</dbReference>
<evidence type="ECO:0000256" key="10">
    <source>
        <dbReference type="ARBA" id="ARBA00023143"/>
    </source>
</evidence>
<sequence length="326" mass="35867">MENILTKEEIEALLSAVFEGKIDPEKELAKESGGVSNYNLFSSDSSKGFIPNLDIIYDNFIRYYRASLSNRLRKLVEIKKGGARAFKFDDFLQTLPSPVCMAIFKIDPLKGAAMIAFDTTMVFAVVDAILGGTGTPKIPENNRTFTSIELRLIEKVVKDMLTDMEKAWAPLHATNMSLIKIESNPRMVSIVPPEYMVITMSLQVQIEETVGNLTFAVPYMTIDPIRDKLKAGAQFTMMAVDPHWSIRLSEELLEAPLEVSVQMGTASITLSDLLGMKPGDTVMLDDSRSGSEIQISIGGIPKFMGMPGVRGGNKAVQVTSMKQRGG</sequence>
<evidence type="ECO:0000313" key="15">
    <source>
        <dbReference type="Proteomes" id="UP000811899"/>
    </source>
</evidence>
<dbReference type="PANTHER" id="PTHR30034:SF3">
    <property type="entry name" value="FLAGELLAR MOTOR SWITCH PROTEIN FLIM"/>
    <property type="match status" value="1"/>
</dbReference>
<evidence type="ECO:0000256" key="5">
    <source>
        <dbReference type="ARBA" id="ARBA00022475"/>
    </source>
</evidence>
<keyword evidence="14" id="KW-0966">Cell projection</keyword>
<dbReference type="CDD" id="cd17908">
    <property type="entry name" value="FliM"/>
    <property type="match status" value="1"/>
</dbReference>
<evidence type="ECO:0000256" key="3">
    <source>
        <dbReference type="ARBA" id="ARBA00011049"/>
    </source>
</evidence>
<comment type="subcellular location">
    <subcellularLocation>
        <location evidence="1">Bacterial flagellum basal body</location>
    </subcellularLocation>
    <subcellularLocation>
        <location evidence="2">Cell inner membrane</location>
        <topology evidence="2">Peripheral membrane protein</topology>
    </subcellularLocation>
</comment>
<dbReference type="GO" id="GO:0003774">
    <property type="term" value="F:cytoskeletal motor activity"/>
    <property type="evidence" value="ECO:0007669"/>
    <property type="project" value="InterPro"/>
</dbReference>
<feature type="domain" description="Flagellar motor switch protein FliN-like C-terminal" evidence="13">
    <location>
        <begin position="250"/>
        <end position="321"/>
    </location>
</feature>
<gene>
    <name evidence="14" type="primary">fliM</name>
    <name evidence="14" type="ORF">KI809_06565</name>
</gene>
<comment type="similarity">
    <text evidence="3">Belongs to the FliM family.</text>
</comment>
<dbReference type="InterPro" id="IPR001543">
    <property type="entry name" value="FliN-like_C"/>
</dbReference>
<dbReference type="GO" id="GO:0071978">
    <property type="term" value="P:bacterial-type flagellum-dependent swarming motility"/>
    <property type="evidence" value="ECO:0007669"/>
    <property type="project" value="TreeGrafter"/>
</dbReference>
<dbReference type="GO" id="GO:0050918">
    <property type="term" value="P:positive chemotaxis"/>
    <property type="evidence" value="ECO:0007669"/>
    <property type="project" value="TreeGrafter"/>
</dbReference>
<keyword evidence="15" id="KW-1185">Reference proteome</keyword>
<dbReference type="GO" id="GO:0005886">
    <property type="term" value="C:plasma membrane"/>
    <property type="evidence" value="ECO:0007669"/>
    <property type="project" value="UniProtKB-SubCell"/>
</dbReference>
<keyword evidence="9" id="KW-0472">Membrane</keyword>
<evidence type="ECO:0000256" key="11">
    <source>
        <dbReference type="ARBA" id="ARBA00025044"/>
    </source>
</evidence>
<reference evidence="14 15" key="1">
    <citation type="submission" date="2021-05" db="EMBL/GenBank/DDBJ databases">
        <title>The draft genome of Geobacter pelophilus DSM 12255.</title>
        <authorList>
            <person name="Xu Z."/>
            <person name="Masuda Y."/>
            <person name="Itoh H."/>
            <person name="Senoo K."/>
        </authorList>
    </citation>
    <scope>NUCLEOTIDE SEQUENCE [LARGE SCALE GENOMIC DNA]</scope>
    <source>
        <strain evidence="14 15">DSM 12255</strain>
    </source>
</reference>
<keyword evidence="10" id="KW-0975">Bacterial flagellum</keyword>
<evidence type="ECO:0000256" key="9">
    <source>
        <dbReference type="ARBA" id="ARBA00023136"/>
    </source>
</evidence>